<organism evidence="1">
    <name type="scientific">gut metagenome</name>
    <dbReference type="NCBI Taxonomy" id="749906"/>
    <lineage>
        <taxon>unclassified sequences</taxon>
        <taxon>metagenomes</taxon>
        <taxon>organismal metagenomes</taxon>
    </lineage>
</organism>
<sequence length="37" mass="4257">MFPNSINPPFNGKTFHTLPSSYFLLKHKCIDQGIFTD</sequence>
<comment type="caution">
    <text evidence="1">The sequence shown here is derived from an EMBL/GenBank/DDBJ whole genome shotgun (WGS) entry which is preliminary data.</text>
</comment>
<evidence type="ECO:0000313" key="1">
    <source>
        <dbReference type="EMBL" id="EJW96897.1"/>
    </source>
</evidence>
<proteinExistence type="predicted"/>
<name>J9G4Z9_9ZZZZ</name>
<protein>
    <submittedName>
        <fullName evidence="1">Uncharacterized protein</fullName>
    </submittedName>
</protein>
<dbReference type="AlphaFoldDB" id="J9G4Z9"/>
<accession>J9G4Z9</accession>
<reference evidence="1" key="1">
    <citation type="journal article" date="2012" name="PLoS ONE">
        <title>Gene sets for utilization of primary and secondary nutrition supplies in the distal gut of endangered iberian lynx.</title>
        <authorList>
            <person name="Alcaide M."/>
            <person name="Messina E."/>
            <person name="Richter M."/>
            <person name="Bargiela R."/>
            <person name="Peplies J."/>
            <person name="Huws S.A."/>
            <person name="Newbold C.J."/>
            <person name="Golyshin P.N."/>
            <person name="Simon M.A."/>
            <person name="Lopez G."/>
            <person name="Yakimov M.M."/>
            <person name="Ferrer M."/>
        </authorList>
    </citation>
    <scope>NUCLEOTIDE SEQUENCE</scope>
</reference>
<gene>
    <name evidence="1" type="ORF">EVA_14998</name>
</gene>
<dbReference type="EMBL" id="AMCI01005050">
    <property type="protein sequence ID" value="EJW96897.1"/>
    <property type="molecule type" value="Genomic_DNA"/>
</dbReference>